<name>A0ABR1R3J0_9PEZI</name>
<keyword evidence="3" id="KW-1185">Reference proteome</keyword>
<feature type="signal peptide" evidence="1">
    <location>
        <begin position="1"/>
        <end position="21"/>
    </location>
</feature>
<keyword evidence="1" id="KW-0732">Signal</keyword>
<evidence type="ECO:0000313" key="3">
    <source>
        <dbReference type="Proteomes" id="UP001396898"/>
    </source>
</evidence>
<dbReference type="EMBL" id="JAQQWI010000021">
    <property type="protein sequence ID" value="KAK7998511.1"/>
    <property type="molecule type" value="Genomic_DNA"/>
</dbReference>
<gene>
    <name evidence="2" type="ORF">PG991_014990</name>
</gene>
<feature type="chain" id="PRO_5046539343" evidence="1">
    <location>
        <begin position="22"/>
        <end position="305"/>
    </location>
</feature>
<proteinExistence type="predicted"/>
<reference evidence="2 3" key="1">
    <citation type="submission" date="2023-01" db="EMBL/GenBank/DDBJ databases">
        <title>Analysis of 21 Apiospora genomes using comparative genomics revels a genus with tremendous synthesis potential of carbohydrate active enzymes and secondary metabolites.</title>
        <authorList>
            <person name="Sorensen T."/>
        </authorList>
    </citation>
    <scope>NUCLEOTIDE SEQUENCE [LARGE SCALE GENOMIC DNA]</scope>
    <source>
        <strain evidence="2 3">CBS 20057</strain>
    </source>
</reference>
<dbReference type="Proteomes" id="UP001396898">
    <property type="component" value="Unassembled WGS sequence"/>
</dbReference>
<accession>A0ABR1R3J0</accession>
<comment type="caution">
    <text evidence="2">The sequence shown here is derived from an EMBL/GenBank/DDBJ whole genome shotgun (WGS) entry which is preliminary data.</text>
</comment>
<protein>
    <submittedName>
        <fullName evidence="2">Uncharacterized protein</fullName>
    </submittedName>
</protein>
<evidence type="ECO:0000256" key="1">
    <source>
        <dbReference type="SAM" id="SignalP"/>
    </source>
</evidence>
<evidence type="ECO:0000313" key="2">
    <source>
        <dbReference type="EMBL" id="KAK7998511.1"/>
    </source>
</evidence>
<sequence length="305" mass="34954">MKFVQVIKVILGFQFITGALSEGWYLIDTTSCTGDFYNAVKGYMDSAQKWAEEICDILEPYIQDPSQRPNDRFMDLAFKMFGNNDLQTMMNVHNNRNPWWTDQERDPGDLEIFCSADHIVHQDNPASPDAAWWDITRDSPVDNDDIALGHKDPKGTLLATAHVAVPDGDQEKFPQHWSEYIVINPYKLRKAVDKGTLFADKRVRKASSPSLLSRIRRAYNWHWHDITPVDILKTLDINMIHELSHLVACGDAIDVRGDDSYGWDNALAIRQTDNSETLTFFVIIDQLNRHYNLDVDDNGKIVKIT</sequence>
<organism evidence="2 3">
    <name type="scientific">Apiospora marii</name>
    <dbReference type="NCBI Taxonomy" id="335849"/>
    <lineage>
        <taxon>Eukaryota</taxon>
        <taxon>Fungi</taxon>
        <taxon>Dikarya</taxon>
        <taxon>Ascomycota</taxon>
        <taxon>Pezizomycotina</taxon>
        <taxon>Sordariomycetes</taxon>
        <taxon>Xylariomycetidae</taxon>
        <taxon>Amphisphaeriales</taxon>
        <taxon>Apiosporaceae</taxon>
        <taxon>Apiospora</taxon>
    </lineage>
</organism>